<comment type="caution">
    <text evidence="2">The sequence shown here is derived from an EMBL/GenBank/DDBJ whole genome shotgun (WGS) entry which is preliminary data.</text>
</comment>
<dbReference type="STRING" id="1133569.FD21_GL001825"/>
<accession>A0A0R2CCL2</accession>
<dbReference type="RefSeq" id="WP_010580254.1">
    <property type="nucleotide sequence ID" value="NZ_AHYZ01000064.1"/>
</dbReference>
<keyword evidence="3" id="KW-1185">Reference proteome</keyword>
<dbReference type="PANTHER" id="PTHR23416:SF78">
    <property type="entry name" value="LIPOPOLYSACCHARIDE BIOSYNTHESIS O-ACETYL TRANSFERASE WBBJ-RELATED"/>
    <property type="match status" value="1"/>
</dbReference>
<keyword evidence="1" id="KW-0812">Transmembrane</keyword>
<dbReference type="CDD" id="cd04647">
    <property type="entry name" value="LbH_MAT_like"/>
    <property type="match status" value="1"/>
</dbReference>
<dbReference type="InterPro" id="IPR051159">
    <property type="entry name" value="Hexapeptide_acetyltransf"/>
</dbReference>
<name>A0A0R2CCL2_9LACO</name>
<proteinExistence type="predicted"/>
<organism evidence="2 3">
    <name type="scientific">Liquorilactobacillus vini DSM 20605</name>
    <dbReference type="NCBI Taxonomy" id="1133569"/>
    <lineage>
        <taxon>Bacteria</taxon>
        <taxon>Bacillati</taxon>
        <taxon>Bacillota</taxon>
        <taxon>Bacilli</taxon>
        <taxon>Lactobacillales</taxon>
        <taxon>Lactobacillaceae</taxon>
        <taxon>Liquorilactobacillus</taxon>
    </lineage>
</organism>
<dbReference type="AlphaFoldDB" id="A0A0R2CCL2"/>
<evidence type="ECO:0000256" key="1">
    <source>
        <dbReference type="SAM" id="Phobius"/>
    </source>
</evidence>
<evidence type="ECO:0000313" key="3">
    <source>
        <dbReference type="Proteomes" id="UP000051576"/>
    </source>
</evidence>
<evidence type="ECO:0000313" key="2">
    <source>
        <dbReference type="EMBL" id="KRM85203.1"/>
    </source>
</evidence>
<dbReference type="SUPFAM" id="SSF51161">
    <property type="entry name" value="Trimeric LpxA-like enzymes"/>
    <property type="match status" value="2"/>
</dbReference>
<dbReference type="Proteomes" id="UP000051576">
    <property type="component" value="Unassembled WGS sequence"/>
</dbReference>
<feature type="transmembrane region" description="Helical" evidence="1">
    <location>
        <begin position="14"/>
        <end position="35"/>
    </location>
</feature>
<gene>
    <name evidence="2" type="ORF">FD21_GL001825</name>
</gene>
<dbReference type="InterPro" id="IPR011004">
    <property type="entry name" value="Trimer_LpxA-like_sf"/>
</dbReference>
<keyword evidence="2" id="KW-0808">Transferase</keyword>
<keyword evidence="1" id="KW-0472">Membrane</keyword>
<dbReference type="PANTHER" id="PTHR23416">
    <property type="entry name" value="SIALIC ACID SYNTHASE-RELATED"/>
    <property type="match status" value="1"/>
</dbReference>
<sequence>MKNINKEVGFSYKLAIYFMALKKLIRGFAMGFFFFKKKYPIFIGKHVSITQKSNIIVGRNVKFEDYSEIQALSKEPITFADNVTIGRGTMIRPSSYYGIGNIGMGLKIGKNSSIGPGGYIGCAGRIIIGENVLIGPKVSMFAENHNFSDKVKTIKSQGVNNKGIVIENNCWIGSNVIILDGVTIKSGSVIGGEHY</sequence>
<reference evidence="2 3" key="1">
    <citation type="journal article" date="2015" name="Genome Announc.">
        <title>Expanding the biotechnology potential of lactobacilli through comparative genomics of 213 strains and associated genera.</title>
        <authorList>
            <person name="Sun Z."/>
            <person name="Harris H.M."/>
            <person name="McCann A."/>
            <person name="Guo C."/>
            <person name="Argimon S."/>
            <person name="Zhang W."/>
            <person name="Yang X."/>
            <person name="Jeffery I.B."/>
            <person name="Cooney J.C."/>
            <person name="Kagawa T.F."/>
            <person name="Liu W."/>
            <person name="Song Y."/>
            <person name="Salvetti E."/>
            <person name="Wrobel A."/>
            <person name="Rasinkangas P."/>
            <person name="Parkhill J."/>
            <person name="Rea M.C."/>
            <person name="O'Sullivan O."/>
            <person name="Ritari J."/>
            <person name="Douillard F.P."/>
            <person name="Paul Ross R."/>
            <person name="Yang R."/>
            <person name="Briner A.E."/>
            <person name="Felis G.E."/>
            <person name="de Vos W.M."/>
            <person name="Barrangou R."/>
            <person name="Klaenhammer T.R."/>
            <person name="Caufield P.W."/>
            <person name="Cui Y."/>
            <person name="Zhang H."/>
            <person name="O'Toole P.W."/>
        </authorList>
    </citation>
    <scope>NUCLEOTIDE SEQUENCE [LARGE SCALE GENOMIC DNA]</scope>
    <source>
        <strain evidence="2 3">DSM 20605</strain>
    </source>
</reference>
<dbReference type="EMBL" id="AYYX01000064">
    <property type="protein sequence ID" value="KRM85203.1"/>
    <property type="molecule type" value="Genomic_DNA"/>
</dbReference>
<dbReference type="GO" id="GO:0016740">
    <property type="term" value="F:transferase activity"/>
    <property type="evidence" value="ECO:0007669"/>
    <property type="project" value="UniProtKB-KW"/>
</dbReference>
<protein>
    <submittedName>
        <fullName evidence="2">Acetyltransferase YncA</fullName>
    </submittedName>
</protein>
<keyword evidence="1" id="KW-1133">Transmembrane helix</keyword>
<dbReference type="Gene3D" id="2.160.10.10">
    <property type="entry name" value="Hexapeptide repeat proteins"/>
    <property type="match status" value="2"/>
</dbReference>
<dbReference type="eggNOG" id="COG0110">
    <property type="taxonomic scope" value="Bacteria"/>
</dbReference>
<dbReference type="PATRIC" id="fig|1133569.4.peg.1976"/>